<protein>
    <submittedName>
        <fullName evidence="2">GNAT superfamily N-acetyltransferase</fullName>
    </submittedName>
</protein>
<keyword evidence="3" id="KW-1185">Reference proteome</keyword>
<feature type="domain" description="N-acetyltransferase" evidence="1">
    <location>
        <begin position="101"/>
        <end position="264"/>
    </location>
</feature>
<dbReference type="SUPFAM" id="SSF55729">
    <property type="entry name" value="Acyl-CoA N-acyltransferases (Nat)"/>
    <property type="match status" value="1"/>
</dbReference>
<evidence type="ECO:0000259" key="1">
    <source>
        <dbReference type="PROSITE" id="PS51186"/>
    </source>
</evidence>
<dbReference type="CDD" id="cd04301">
    <property type="entry name" value="NAT_SF"/>
    <property type="match status" value="1"/>
</dbReference>
<name>A0ABS2NNF0_9FIRM</name>
<gene>
    <name evidence="2" type="ORF">JOC73_000984</name>
</gene>
<dbReference type="Pfam" id="PF00583">
    <property type="entry name" value="Acetyltransf_1"/>
    <property type="match status" value="1"/>
</dbReference>
<dbReference type="Gene3D" id="3.40.630.30">
    <property type="match status" value="1"/>
</dbReference>
<comment type="caution">
    <text evidence="2">The sequence shown here is derived from an EMBL/GenBank/DDBJ whole genome shotgun (WGS) entry which is preliminary data.</text>
</comment>
<dbReference type="InterPro" id="IPR018656">
    <property type="entry name" value="DUF2087"/>
</dbReference>
<dbReference type="EMBL" id="JAFBEE010000004">
    <property type="protein sequence ID" value="MBM7614473.1"/>
    <property type="molecule type" value="Genomic_DNA"/>
</dbReference>
<evidence type="ECO:0000313" key="2">
    <source>
        <dbReference type="EMBL" id="MBM7614473.1"/>
    </source>
</evidence>
<reference evidence="2 3" key="1">
    <citation type="submission" date="2021-01" db="EMBL/GenBank/DDBJ databases">
        <title>Genomic Encyclopedia of Type Strains, Phase IV (KMG-IV): sequencing the most valuable type-strain genomes for metagenomic binning, comparative biology and taxonomic classification.</title>
        <authorList>
            <person name="Goeker M."/>
        </authorList>
    </citation>
    <scope>NUCLEOTIDE SEQUENCE [LARGE SCALE GENOMIC DNA]</scope>
    <source>
        <strain evidence="2 3">DSM 25890</strain>
    </source>
</reference>
<accession>A0ABS2NNF0</accession>
<dbReference type="InterPro" id="IPR000182">
    <property type="entry name" value="GNAT_dom"/>
</dbReference>
<dbReference type="InterPro" id="IPR016181">
    <property type="entry name" value="Acyl_CoA_acyltransferase"/>
</dbReference>
<dbReference type="Proteomes" id="UP001314796">
    <property type="component" value="Unassembled WGS sequence"/>
</dbReference>
<organism evidence="2 3">
    <name type="scientific">Alkaliphilus hydrothermalis</name>
    <dbReference type="NCBI Taxonomy" id="1482730"/>
    <lineage>
        <taxon>Bacteria</taxon>
        <taxon>Bacillati</taxon>
        <taxon>Bacillota</taxon>
        <taxon>Clostridia</taxon>
        <taxon>Peptostreptococcales</taxon>
        <taxon>Natronincolaceae</taxon>
        <taxon>Alkaliphilus</taxon>
    </lineage>
</organism>
<dbReference type="PROSITE" id="PS51186">
    <property type="entry name" value="GNAT"/>
    <property type="match status" value="1"/>
</dbReference>
<dbReference type="RefSeq" id="WP_204400736.1">
    <property type="nucleotide sequence ID" value="NZ_JAFBEE010000004.1"/>
</dbReference>
<evidence type="ECO:0000313" key="3">
    <source>
        <dbReference type="Proteomes" id="UP001314796"/>
    </source>
</evidence>
<sequence>MKNENNTIKNYLDKENRVKGWPAKKNNQWIVLDYLATKFKQGVEYTEEEINEVLKEAQTCNDHCFFRRELFEKGFLDRSTDGRVYWKTVKLIQEYGETERLIIKKATMKEAEKLQQLYDTSRVLKDVLGIEYNTDNIYKSLTEGDLPPIPNASKDFYRMMGIYIKETDQLMGLLELYHGYPTDQDLYIGFLYCHFDYQKQGFGREVVEYVNKQAAECNFERILVGVNLKNTSGLKFWHKCKFDKIERISSHQEENTTILALEREVE</sequence>
<dbReference type="Pfam" id="PF09860">
    <property type="entry name" value="DUF2087"/>
    <property type="match status" value="1"/>
</dbReference>
<proteinExistence type="predicted"/>